<dbReference type="InterPro" id="IPR036890">
    <property type="entry name" value="HATPase_C_sf"/>
</dbReference>
<feature type="domain" description="Histidine kinase" evidence="18">
    <location>
        <begin position="321"/>
        <end position="414"/>
    </location>
</feature>
<evidence type="ECO:0000256" key="7">
    <source>
        <dbReference type="ARBA" id="ARBA00022490"/>
    </source>
</evidence>
<dbReference type="InterPro" id="IPR017205">
    <property type="entry name" value="Sig_transdc_His_kinase_ChrS"/>
</dbReference>
<proteinExistence type="predicted"/>
<dbReference type="RefSeq" id="WP_310246140.1">
    <property type="nucleotide sequence ID" value="NZ_JAVDXX010000001.1"/>
</dbReference>
<dbReference type="PIRSF" id="PIRSF037434">
    <property type="entry name" value="STHK_ChrS"/>
    <property type="match status" value="1"/>
</dbReference>
<keyword evidence="17" id="KW-1133">Transmembrane helix</keyword>
<dbReference type="Pfam" id="PF07730">
    <property type="entry name" value="HisKA_3"/>
    <property type="match status" value="1"/>
</dbReference>
<keyword evidence="11" id="KW-0408">Iron</keyword>
<keyword evidence="17" id="KW-0812">Transmembrane</keyword>
<accession>A0ABU1YY85</accession>
<evidence type="ECO:0000256" key="4">
    <source>
        <dbReference type="ARBA" id="ARBA00012438"/>
    </source>
</evidence>
<evidence type="ECO:0000256" key="15">
    <source>
        <dbReference type="ARBA" id="ARBA00030800"/>
    </source>
</evidence>
<dbReference type="Gene3D" id="3.30.565.10">
    <property type="entry name" value="Histidine kinase-like ATPase, C-terminal domain"/>
    <property type="match status" value="1"/>
</dbReference>
<feature type="transmembrane region" description="Helical" evidence="17">
    <location>
        <begin position="62"/>
        <end position="80"/>
    </location>
</feature>
<comment type="caution">
    <text evidence="19">The sequence shown here is derived from an EMBL/GenBank/DDBJ whole genome shotgun (WGS) entry which is preliminary data.</text>
</comment>
<dbReference type="InterPro" id="IPR050482">
    <property type="entry name" value="Sensor_HK_TwoCompSys"/>
</dbReference>
<keyword evidence="7" id="KW-0963">Cytoplasm</keyword>
<dbReference type="PANTHER" id="PTHR24421">
    <property type="entry name" value="NITRATE/NITRITE SENSOR PROTEIN NARX-RELATED"/>
    <property type="match status" value="1"/>
</dbReference>
<evidence type="ECO:0000313" key="19">
    <source>
        <dbReference type="EMBL" id="MDR7293315.1"/>
    </source>
</evidence>
<dbReference type="InterPro" id="IPR004358">
    <property type="entry name" value="Sig_transdc_His_kin-like_C"/>
</dbReference>
<dbReference type="Pfam" id="PF02518">
    <property type="entry name" value="HATPase_c"/>
    <property type="match status" value="1"/>
</dbReference>
<feature type="region of interest" description="Disordered" evidence="16">
    <location>
        <begin position="411"/>
        <end position="436"/>
    </location>
</feature>
<evidence type="ECO:0000313" key="20">
    <source>
        <dbReference type="Proteomes" id="UP001180715"/>
    </source>
</evidence>
<dbReference type="InterPro" id="IPR005467">
    <property type="entry name" value="His_kinase_dom"/>
</dbReference>
<protein>
    <recommendedName>
        <fullName evidence="5">Oxygen sensor histidine kinase NreB</fullName>
        <ecNumber evidence="4">2.7.13.3</ecNumber>
    </recommendedName>
    <alternativeName>
        <fullName evidence="15">Nitrogen regulation protein B</fullName>
    </alternativeName>
</protein>
<feature type="transmembrane region" description="Helical" evidence="17">
    <location>
        <begin position="92"/>
        <end position="113"/>
    </location>
</feature>
<keyword evidence="13" id="KW-0411">Iron-sulfur</keyword>
<dbReference type="EMBL" id="JAVDXX010000001">
    <property type="protein sequence ID" value="MDR7293315.1"/>
    <property type="molecule type" value="Genomic_DNA"/>
</dbReference>
<keyword evidence="10 19" id="KW-0418">Kinase</keyword>
<evidence type="ECO:0000256" key="11">
    <source>
        <dbReference type="ARBA" id="ARBA00023004"/>
    </source>
</evidence>
<feature type="transmembrane region" description="Helical" evidence="17">
    <location>
        <begin position="31"/>
        <end position="50"/>
    </location>
</feature>
<sequence length="436" mass="45514">MVELTPSSARAVPEPEHVVSAMAPAFRLLRAGLHIVMLVCAGIAFAAGVGLSKTPGQTHHGWPGMAGVVLFVAGWAGGAIQVERGKVHENTAATVAGLSLMGAAWMLAASQILEASYLVFPFFFALLFLLGMKLGTVAVAAATACAIFFVSLHIGFSFAVVIGPVLGASVSIMIGWALRAVAYQAAMRESLLQRLLDTERELTVSQREAGVQAERARLAGEIHDGVSQSLSSIQMLLHAAERGLPTDDEHRKTKEYIVMARSAAEDAQSETRGMLRRMAPAALSDETLTGALERLADVGAGPAVVVMSDDPPLTMSQQSALLRIAQGAVGNARQHSQAHRVLVSLEHDDATATLTISDDGVGFSPSKAPEGTPGRGHFGLALMRERAQQLGGELVVDARPGQGTRISVRIPLEAGASQGGGQNGAGQASNTGEEEL</sequence>
<dbReference type="SMART" id="SM00387">
    <property type="entry name" value="HATPase_c"/>
    <property type="match status" value="1"/>
</dbReference>
<dbReference type="Gene3D" id="1.20.5.1930">
    <property type="match status" value="1"/>
</dbReference>
<dbReference type="Proteomes" id="UP001180715">
    <property type="component" value="Unassembled WGS sequence"/>
</dbReference>
<keyword evidence="20" id="KW-1185">Reference proteome</keyword>
<evidence type="ECO:0000256" key="9">
    <source>
        <dbReference type="ARBA" id="ARBA00022723"/>
    </source>
</evidence>
<dbReference type="EC" id="2.7.13.3" evidence="4"/>
<dbReference type="PROSITE" id="PS50109">
    <property type="entry name" value="HIS_KIN"/>
    <property type="match status" value="1"/>
</dbReference>
<evidence type="ECO:0000256" key="14">
    <source>
        <dbReference type="ARBA" id="ARBA00024827"/>
    </source>
</evidence>
<evidence type="ECO:0000256" key="6">
    <source>
        <dbReference type="ARBA" id="ARBA00022485"/>
    </source>
</evidence>
<dbReference type="SUPFAM" id="SSF55874">
    <property type="entry name" value="ATPase domain of HSP90 chaperone/DNA topoisomerase II/histidine kinase"/>
    <property type="match status" value="1"/>
</dbReference>
<keyword evidence="12" id="KW-0902">Two-component regulatory system</keyword>
<dbReference type="GO" id="GO:0016301">
    <property type="term" value="F:kinase activity"/>
    <property type="evidence" value="ECO:0007669"/>
    <property type="project" value="UniProtKB-KW"/>
</dbReference>
<keyword evidence="17" id="KW-0472">Membrane</keyword>
<evidence type="ECO:0000256" key="3">
    <source>
        <dbReference type="ARBA" id="ARBA00004496"/>
    </source>
</evidence>
<organism evidence="19 20">
    <name type="scientific">Pseudoglutamicibacter albus</name>
    <dbReference type="NCBI Taxonomy" id="98671"/>
    <lineage>
        <taxon>Bacteria</taxon>
        <taxon>Bacillati</taxon>
        <taxon>Actinomycetota</taxon>
        <taxon>Actinomycetes</taxon>
        <taxon>Micrococcales</taxon>
        <taxon>Micrococcaceae</taxon>
        <taxon>Pseudoglutamicibacter</taxon>
    </lineage>
</organism>
<evidence type="ECO:0000256" key="2">
    <source>
        <dbReference type="ARBA" id="ARBA00001966"/>
    </source>
</evidence>
<dbReference type="InterPro" id="IPR011712">
    <property type="entry name" value="Sig_transdc_His_kin_sub3_dim/P"/>
</dbReference>
<evidence type="ECO:0000256" key="16">
    <source>
        <dbReference type="SAM" id="MobiDB-lite"/>
    </source>
</evidence>
<dbReference type="InterPro" id="IPR003594">
    <property type="entry name" value="HATPase_dom"/>
</dbReference>
<comment type="cofactor">
    <cofactor evidence="2">
        <name>[4Fe-4S] cluster</name>
        <dbReference type="ChEBI" id="CHEBI:49883"/>
    </cofactor>
</comment>
<evidence type="ECO:0000256" key="10">
    <source>
        <dbReference type="ARBA" id="ARBA00022777"/>
    </source>
</evidence>
<dbReference type="CDD" id="cd16917">
    <property type="entry name" value="HATPase_UhpB-NarQ-NarX-like"/>
    <property type="match status" value="1"/>
</dbReference>
<evidence type="ECO:0000256" key="8">
    <source>
        <dbReference type="ARBA" id="ARBA00022679"/>
    </source>
</evidence>
<dbReference type="PRINTS" id="PR00344">
    <property type="entry name" value="BCTRLSENSOR"/>
</dbReference>
<evidence type="ECO:0000256" key="5">
    <source>
        <dbReference type="ARBA" id="ARBA00017322"/>
    </source>
</evidence>
<keyword evidence="9" id="KW-0479">Metal-binding</keyword>
<keyword evidence="8" id="KW-0808">Transferase</keyword>
<comment type="catalytic activity">
    <reaction evidence="1">
        <text>ATP + protein L-histidine = ADP + protein N-phospho-L-histidine.</text>
        <dbReference type="EC" id="2.7.13.3"/>
    </reaction>
</comment>
<keyword evidence="6" id="KW-0004">4Fe-4S</keyword>
<evidence type="ECO:0000256" key="1">
    <source>
        <dbReference type="ARBA" id="ARBA00000085"/>
    </source>
</evidence>
<reference evidence="19" key="1">
    <citation type="submission" date="2023-07" db="EMBL/GenBank/DDBJ databases">
        <title>Sequencing the genomes of 1000 actinobacteria strains.</title>
        <authorList>
            <person name="Klenk H.-P."/>
        </authorList>
    </citation>
    <scope>NUCLEOTIDE SEQUENCE</scope>
    <source>
        <strain evidence="19">DSM 13068</strain>
    </source>
</reference>
<gene>
    <name evidence="19" type="ORF">J2S67_000583</name>
</gene>
<feature type="transmembrane region" description="Helical" evidence="17">
    <location>
        <begin position="119"/>
        <end position="149"/>
    </location>
</feature>
<name>A0ABU1YY85_9MICC</name>
<evidence type="ECO:0000256" key="12">
    <source>
        <dbReference type="ARBA" id="ARBA00023012"/>
    </source>
</evidence>
<comment type="subcellular location">
    <subcellularLocation>
        <location evidence="3">Cytoplasm</location>
    </subcellularLocation>
</comment>
<evidence type="ECO:0000256" key="13">
    <source>
        <dbReference type="ARBA" id="ARBA00023014"/>
    </source>
</evidence>
<evidence type="ECO:0000256" key="17">
    <source>
        <dbReference type="SAM" id="Phobius"/>
    </source>
</evidence>
<feature type="transmembrane region" description="Helical" evidence="17">
    <location>
        <begin position="156"/>
        <end position="178"/>
    </location>
</feature>
<comment type="function">
    <text evidence="14">Member of the two-component regulatory system NreB/NreC involved in the control of dissimilatory nitrate/nitrite reduction in response to oxygen. NreB functions as a direct oxygen sensor histidine kinase which is autophosphorylated, in the absence of oxygen, probably at the conserved histidine residue, and transfers its phosphate group probably to a conserved aspartate residue of NreC. NreB/NreC activates the expression of the nitrate (narGHJI) and nitrite (nir) reductase operons, as well as the putative nitrate transporter gene narT.</text>
</comment>
<evidence type="ECO:0000259" key="18">
    <source>
        <dbReference type="PROSITE" id="PS50109"/>
    </source>
</evidence>